<evidence type="ECO:0000259" key="2">
    <source>
        <dbReference type="Pfam" id="PF13401"/>
    </source>
</evidence>
<gene>
    <name evidence="3" type="ORF">CLP_3930</name>
</gene>
<feature type="coiled-coil region" evidence="1">
    <location>
        <begin position="422"/>
        <end position="469"/>
    </location>
</feature>
<dbReference type="Proteomes" id="UP000003081">
    <property type="component" value="Unassembled WGS sequence"/>
</dbReference>
<dbReference type="Pfam" id="PF13401">
    <property type="entry name" value="AAA_22"/>
    <property type="match status" value="1"/>
</dbReference>
<dbReference type="SUPFAM" id="SSF52540">
    <property type="entry name" value="P-loop containing nucleoside triphosphate hydrolases"/>
    <property type="match status" value="1"/>
</dbReference>
<dbReference type="RefSeq" id="WP_003410994.1">
    <property type="nucleotide sequence ID" value="NZ_ACOM01000004.1"/>
</dbReference>
<keyword evidence="4" id="KW-1185">Reference proteome</keyword>
<organism evidence="3 4">
    <name type="scientific">Clostridium butyricum E4 str. BoNT E BL5262</name>
    <dbReference type="NCBI Taxonomy" id="632245"/>
    <lineage>
        <taxon>Bacteria</taxon>
        <taxon>Bacillati</taxon>
        <taxon>Bacillota</taxon>
        <taxon>Clostridia</taxon>
        <taxon>Eubacteriales</taxon>
        <taxon>Clostridiaceae</taxon>
        <taxon>Clostridium</taxon>
    </lineage>
</organism>
<reference evidence="3 4" key="1">
    <citation type="submission" date="2009-08" db="EMBL/GenBank/DDBJ databases">
        <authorList>
            <person name="Shrivastava S."/>
            <person name="Brinkac L.B."/>
            <person name="Brown J.L."/>
            <person name="Bruce D.B."/>
            <person name="Detter C."/>
            <person name="Green L.D."/>
            <person name="Munk C.A."/>
            <person name="Rogers Y.C."/>
            <person name="Tapia R."/>
            <person name="Sims D.R."/>
            <person name="Smith L.A."/>
            <person name="Smith T.J."/>
            <person name="Sutton G."/>
            <person name="Brettin T."/>
        </authorList>
    </citation>
    <scope>NUCLEOTIDE SEQUENCE [LARGE SCALE GENOMIC DNA]</scope>
    <source>
        <strain evidence="4">E4 str. BoNT E BL5262</strain>
    </source>
</reference>
<evidence type="ECO:0000313" key="3">
    <source>
        <dbReference type="EMBL" id="EEP55579.1"/>
    </source>
</evidence>
<dbReference type="AlphaFoldDB" id="C4IEV4"/>
<proteinExistence type="predicted"/>
<feature type="domain" description="ORC1/DEAH AAA+ ATPase" evidence="2">
    <location>
        <begin position="154"/>
        <end position="307"/>
    </location>
</feature>
<dbReference type="eggNOG" id="COG2842">
    <property type="taxonomic scope" value="Bacteria"/>
</dbReference>
<protein>
    <submittedName>
        <fullName evidence="3">Transposon Tn7 transposition protein TnsC</fullName>
    </submittedName>
</protein>
<comment type="caution">
    <text evidence="3">The sequence shown here is derived from an EMBL/GenBank/DDBJ whole genome shotgun (WGS) entry which is preliminary data.</text>
</comment>
<sequence length="578" mass="67877">MDNAGFEIQPILKGKIIYDPKYNKQVIKEYQNNPCIEALPPIFDDEFVIRSLMNYPNVKSIQRIENKNIKYHMIKSIKNYYQPLRWHMEIEHKLSCLIRRSYIARNPASKEYLQRIRLILEVLSDKEEADNQIEFDVCNKLSEKFKYISETTRSSAECFSIIGVSGMGKSCAIEKLLLMYPQVIIHRKYKGKPLTRTQITWLKIDSPYDGSIKTFCKMFFKGLDDVLLTTNYYNTFAGYRNSAATMMIHMAHLASLHSIGVLVIDEMQHLINHKNSTSEILNFLVTLINTIGISVVQVGTPKLNNVLSKGLRELRRAEESGCVFWDRMNEDDEWDFFIENLWEEQILDNYTPINDELKRAMYYETQGITAIVINLFMLVQAQAVFNNTEKITVELIHHVAKNDLKLTNKVIEAIRTGNIEEMANYEDISIEVENALENKQQQEQQRERIRELSNQYKEKINLNRKANKENLIKGILSIDIFAEIKYEKLEKIVEKVLKENSSNNEIGELKKQIIKEIMKEDNEEYESKIKTDIKNKNQKIKDKKDLRYLYKQATKENRHIYDLLKENNYIANPLEELY</sequence>
<name>C4IEV4_CLOBU</name>
<dbReference type="Gene3D" id="3.40.50.300">
    <property type="entry name" value="P-loop containing nucleotide triphosphate hydrolases"/>
    <property type="match status" value="1"/>
</dbReference>
<keyword evidence="1" id="KW-0175">Coiled coil</keyword>
<dbReference type="GO" id="GO:0016887">
    <property type="term" value="F:ATP hydrolysis activity"/>
    <property type="evidence" value="ECO:0007669"/>
    <property type="project" value="InterPro"/>
</dbReference>
<dbReference type="HOGENOM" id="CLU_036574_1_0_9"/>
<dbReference type="InterPro" id="IPR049945">
    <property type="entry name" value="AAA_22"/>
</dbReference>
<dbReference type="EMBL" id="ACOM01000004">
    <property type="protein sequence ID" value="EEP55579.1"/>
    <property type="molecule type" value="Genomic_DNA"/>
</dbReference>
<dbReference type="InterPro" id="IPR027417">
    <property type="entry name" value="P-loop_NTPase"/>
</dbReference>
<accession>C4IEV4</accession>
<evidence type="ECO:0000313" key="4">
    <source>
        <dbReference type="Proteomes" id="UP000003081"/>
    </source>
</evidence>
<evidence type="ECO:0000256" key="1">
    <source>
        <dbReference type="SAM" id="Coils"/>
    </source>
</evidence>